<proteinExistence type="predicted"/>
<reference evidence="2 3" key="1">
    <citation type="submission" date="2017-09" db="EMBL/GenBank/DDBJ databases">
        <title>Genome sequencing of Besnoitia besnoiti strain Bb-Ger1.</title>
        <authorList>
            <person name="Schares G."/>
            <person name="Venepally P."/>
            <person name="Lorenzi H.A."/>
        </authorList>
    </citation>
    <scope>NUCLEOTIDE SEQUENCE [LARGE SCALE GENOMIC DNA]</scope>
    <source>
        <strain evidence="2 3">Bb-Ger1</strain>
    </source>
</reference>
<feature type="region of interest" description="Disordered" evidence="1">
    <location>
        <begin position="401"/>
        <end position="424"/>
    </location>
</feature>
<feature type="compositionally biased region" description="Basic and acidic residues" evidence="1">
    <location>
        <begin position="281"/>
        <end position="295"/>
    </location>
</feature>
<feature type="compositionally biased region" description="Basic and acidic residues" evidence="1">
    <location>
        <begin position="239"/>
        <end position="267"/>
    </location>
</feature>
<protein>
    <submittedName>
        <fullName evidence="2">Uncharacterized protein</fullName>
    </submittedName>
</protein>
<feature type="region of interest" description="Disordered" evidence="1">
    <location>
        <begin position="134"/>
        <end position="193"/>
    </location>
</feature>
<sequence>MFAYLAPQGLLQHIQQRLTGLFKLPVCGREIWLDNRRHHACHECVLKRDFGPFSSSGNRAQARRIREFIEEGYARLRKDGEVSAMPPKNTCPDSEESENASSFTEESADNQLVFWTDKGMLHAAVIWLKADGARMSPSPSATRHHAEENAQCNEHSTEPKQTVESQGNLSNGVESPNRGKRQSIERSHPLQSAGCKKRFSGLACCMPFLSRKHPLQAGSPKPPETLQISAQSPEPPTAAEEKGEKGSEGRKQKRSKDVAAKPEHETNRTAGDTSNAPDYARSAEKVAHEGAEIKLPDGGVGETKLHGSVQEEKTNSDRPEEEPHEDSRAAVSSHSLNHVCEAEPAVEGSTQIEQNSVTLAAKQLVADLIKKASFSVCEGKGGNSSSRHAEVPALQLDKRLENGDTPLKMMGVSASQDNQRARGE</sequence>
<dbReference type="Proteomes" id="UP000224006">
    <property type="component" value="Unassembled WGS sequence"/>
</dbReference>
<evidence type="ECO:0000313" key="2">
    <source>
        <dbReference type="EMBL" id="PFH31433.1"/>
    </source>
</evidence>
<comment type="caution">
    <text evidence="2">The sequence shown here is derived from an EMBL/GenBank/DDBJ whole genome shotgun (WGS) entry which is preliminary data.</text>
</comment>
<dbReference type="VEuPathDB" id="ToxoDB:BESB_028680"/>
<gene>
    <name evidence="2" type="ORF">BESB_028680</name>
</gene>
<feature type="compositionally biased region" description="Polar residues" evidence="1">
    <location>
        <begin position="150"/>
        <end position="174"/>
    </location>
</feature>
<evidence type="ECO:0000313" key="3">
    <source>
        <dbReference type="Proteomes" id="UP000224006"/>
    </source>
</evidence>
<dbReference type="GeneID" id="40307920"/>
<evidence type="ECO:0000256" key="1">
    <source>
        <dbReference type="SAM" id="MobiDB-lite"/>
    </source>
</evidence>
<name>A0A2A9M718_BESBE</name>
<dbReference type="RefSeq" id="XP_029215442.1">
    <property type="nucleotide sequence ID" value="XM_029361542.1"/>
</dbReference>
<dbReference type="KEGG" id="bbes:BESB_028680"/>
<dbReference type="AlphaFoldDB" id="A0A2A9M718"/>
<keyword evidence="3" id="KW-1185">Reference proteome</keyword>
<feature type="region of interest" description="Disordered" evidence="1">
    <location>
        <begin position="81"/>
        <end position="103"/>
    </location>
</feature>
<feature type="compositionally biased region" description="Basic and acidic residues" evidence="1">
    <location>
        <begin position="303"/>
        <end position="318"/>
    </location>
</feature>
<accession>A0A2A9M718</accession>
<feature type="region of interest" description="Disordered" evidence="1">
    <location>
        <begin position="215"/>
        <end position="344"/>
    </location>
</feature>
<organism evidence="2 3">
    <name type="scientific">Besnoitia besnoiti</name>
    <name type="common">Apicomplexan protozoan</name>
    <dbReference type="NCBI Taxonomy" id="94643"/>
    <lineage>
        <taxon>Eukaryota</taxon>
        <taxon>Sar</taxon>
        <taxon>Alveolata</taxon>
        <taxon>Apicomplexa</taxon>
        <taxon>Conoidasida</taxon>
        <taxon>Coccidia</taxon>
        <taxon>Eucoccidiorida</taxon>
        <taxon>Eimeriorina</taxon>
        <taxon>Sarcocystidae</taxon>
        <taxon>Besnoitia</taxon>
    </lineage>
</organism>
<dbReference type="EMBL" id="NWUJ01000015">
    <property type="protein sequence ID" value="PFH31433.1"/>
    <property type="molecule type" value="Genomic_DNA"/>
</dbReference>